<name>A0A5J4QXE1_9ZZZZ</name>
<evidence type="ECO:0000256" key="1">
    <source>
        <dbReference type="ARBA" id="ARBA00004571"/>
    </source>
</evidence>
<comment type="caution">
    <text evidence="8">The sequence shown here is derived from an EMBL/GenBank/DDBJ whole genome shotgun (WGS) entry which is preliminary data.</text>
</comment>
<dbReference type="PROSITE" id="PS52016">
    <property type="entry name" value="TONB_DEPENDENT_REC_3"/>
    <property type="match status" value="1"/>
</dbReference>
<evidence type="ECO:0000256" key="2">
    <source>
        <dbReference type="ARBA" id="ARBA00022448"/>
    </source>
</evidence>
<accession>A0A5J4QXE1</accession>
<keyword evidence="2" id="KW-0813">Transport</keyword>
<dbReference type="GO" id="GO:0009279">
    <property type="term" value="C:cell outer membrane"/>
    <property type="evidence" value="ECO:0007669"/>
    <property type="project" value="UniProtKB-SubCell"/>
</dbReference>
<keyword evidence="5" id="KW-0472">Membrane</keyword>
<dbReference type="AlphaFoldDB" id="A0A5J4QXE1"/>
<organism evidence="8">
    <name type="scientific">termite gut metagenome</name>
    <dbReference type="NCBI Taxonomy" id="433724"/>
    <lineage>
        <taxon>unclassified sequences</taxon>
        <taxon>metagenomes</taxon>
        <taxon>organismal metagenomes</taxon>
    </lineage>
</organism>
<evidence type="ECO:0000256" key="5">
    <source>
        <dbReference type="ARBA" id="ARBA00023136"/>
    </source>
</evidence>
<gene>
    <name evidence="8" type="ORF">EZS27_025407</name>
</gene>
<dbReference type="InterPro" id="IPR039426">
    <property type="entry name" value="TonB-dep_rcpt-like"/>
</dbReference>
<dbReference type="EMBL" id="SNRY01002376">
    <property type="protein sequence ID" value="KAA6325371.1"/>
    <property type="molecule type" value="Genomic_DNA"/>
</dbReference>
<keyword evidence="4" id="KW-0798">TonB box</keyword>
<evidence type="ECO:0000259" key="7">
    <source>
        <dbReference type="Pfam" id="PF00593"/>
    </source>
</evidence>
<comment type="subcellular location">
    <subcellularLocation>
        <location evidence="1">Cell outer membrane</location>
        <topology evidence="1">Multi-pass membrane protein</topology>
    </subcellularLocation>
</comment>
<keyword evidence="8" id="KW-0675">Receptor</keyword>
<sequence length="573" mass="64299">GDFLNYSRENINAKADFSDGSYQQLGGANPLLGYYSNYRFNLGQIDGTAFLNADYKISDFTVGGSAGWNLNQRSYGYTGAYVNGLDIPGWYNVQNTTSAAVSEQSVEHRRLIGLFAQAELGYKGLLFLNLSARNDWSSTLPKDRNSFFYGGVNASFLLTELLPSLKEHSVDFLKVRVAVGQTGNDAGVYRTSTWFNPLTSSTFYNTRLPIGGVSGLSENNRLPSQILKPEMTTEYELGISGNFVNNRISIDVAYYNKQTKDQIISATLAPETSYTSETRNVGHLENKGIEALLSVIPIRTRDWEWEISGTFTKNKSKVIELWDDLDSYTYTSWRGIEYVLAKGEPIGTFRIPSLERVKDEKSPYYGYVAINNNGFPTASTTEKEIVGASQPDFMVGLNTSLKYKDFRLTVTGDWRKGGYMVSNTSYITHFNGNSTQTVYNERNSFIYPHSAKLVNGEYVENNIMVRADQMNYTLGNYSYNSELRKNFILPKDFFKVREITLSYNVPKRVLTSTPLSRVTVSIIGRNLFLFTPKKNNYVDPESTNLGNDLTSEFGETTSVASTRNFGGAIKLEF</sequence>
<proteinExistence type="predicted"/>
<reference evidence="8" key="1">
    <citation type="submission" date="2019-03" db="EMBL/GenBank/DDBJ databases">
        <title>Single cell metagenomics reveals metabolic interactions within the superorganism composed of flagellate Streblomastix strix and complex community of Bacteroidetes bacteria on its surface.</title>
        <authorList>
            <person name="Treitli S.C."/>
            <person name="Kolisko M."/>
            <person name="Husnik F."/>
            <person name="Keeling P."/>
            <person name="Hampl V."/>
        </authorList>
    </citation>
    <scope>NUCLEOTIDE SEQUENCE</scope>
    <source>
        <strain evidence="8">STM</strain>
    </source>
</reference>
<dbReference type="Gene3D" id="2.40.170.20">
    <property type="entry name" value="TonB-dependent receptor, beta-barrel domain"/>
    <property type="match status" value="1"/>
</dbReference>
<feature type="domain" description="TonB-dependent receptor-like beta-barrel" evidence="7">
    <location>
        <begin position="9"/>
        <end position="454"/>
    </location>
</feature>
<feature type="non-terminal residue" evidence="8">
    <location>
        <position position="1"/>
    </location>
</feature>
<dbReference type="InterPro" id="IPR000531">
    <property type="entry name" value="Beta-barrel_TonB"/>
</dbReference>
<dbReference type="Pfam" id="PF00593">
    <property type="entry name" value="TonB_dep_Rec_b-barrel"/>
    <property type="match status" value="1"/>
</dbReference>
<keyword evidence="6" id="KW-0998">Cell outer membrane</keyword>
<evidence type="ECO:0000313" key="8">
    <source>
        <dbReference type="EMBL" id="KAA6325371.1"/>
    </source>
</evidence>
<dbReference type="InterPro" id="IPR036942">
    <property type="entry name" value="Beta-barrel_TonB_sf"/>
</dbReference>
<evidence type="ECO:0000256" key="3">
    <source>
        <dbReference type="ARBA" id="ARBA00022692"/>
    </source>
</evidence>
<protein>
    <submittedName>
        <fullName evidence="8">TonB-dependent receptor SusC</fullName>
    </submittedName>
</protein>
<evidence type="ECO:0000256" key="6">
    <source>
        <dbReference type="ARBA" id="ARBA00023237"/>
    </source>
</evidence>
<evidence type="ECO:0000256" key="4">
    <source>
        <dbReference type="ARBA" id="ARBA00023077"/>
    </source>
</evidence>
<keyword evidence="3" id="KW-0812">Transmembrane</keyword>
<dbReference type="SUPFAM" id="SSF56935">
    <property type="entry name" value="Porins"/>
    <property type="match status" value="1"/>
</dbReference>